<evidence type="ECO:0000256" key="3">
    <source>
        <dbReference type="ARBA" id="ARBA00023163"/>
    </source>
</evidence>
<dbReference type="SUPFAM" id="SSF55781">
    <property type="entry name" value="GAF domain-like"/>
    <property type="match status" value="1"/>
</dbReference>
<dbReference type="InterPro" id="IPR014757">
    <property type="entry name" value="Tscrpt_reg_IclR_C"/>
</dbReference>
<keyword evidence="3" id="KW-0804">Transcription</keyword>
<sequence length="258" mass="27639">MTETTTRKGKTVGAVANAVAILRCVAAHGTPLGVNQIARATGVSASTCFNILGTLAAETLVDFDPLDKTYRLGLGVVDLAAPVIGASSIDQINRQMARLAQAYNCLFCLWHITDDERIVLINKAFGDKTIRIDVRMGARLPAFAGAVGRCYAAHAGLPAPDLQARFAPIHWHRPPDFATYRAEVRRALADGYAFDRCQLFNGLETAASIITDAEGRSRYGLTGIAIVGQMPPAELERMGAELRNIAGRISRTVFGSPA</sequence>
<dbReference type="InterPro" id="IPR036390">
    <property type="entry name" value="WH_DNA-bd_sf"/>
</dbReference>
<gene>
    <name evidence="6" type="ORF">RGD00_22985</name>
</gene>
<accession>A0ABU1FEZ1</accession>
<evidence type="ECO:0000313" key="7">
    <source>
        <dbReference type="Proteomes" id="UP001247754"/>
    </source>
</evidence>
<organism evidence="6 7">
    <name type="scientific">Ruixingdingia sedimenti</name>
    <dbReference type="NCBI Taxonomy" id="3073604"/>
    <lineage>
        <taxon>Bacteria</taxon>
        <taxon>Pseudomonadati</taxon>
        <taxon>Pseudomonadota</taxon>
        <taxon>Alphaproteobacteria</taxon>
        <taxon>Rhodobacterales</taxon>
        <taxon>Paracoccaceae</taxon>
        <taxon>Ruixingdingia</taxon>
    </lineage>
</organism>
<dbReference type="InterPro" id="IPR029016">
    <property type="entry name" value="GAF-like_dom_sf"/>
</dbReference>
<evidence type="ECO:0000256" key="2">
    <source>
        <dbReference type="ARBA" id="ARBA00023125"/>
    </source>
</evidence>
<keyword evidence="1" id="KW-0805">Transcription regulation</keyword>
<protein>
    <submittedName>
        <fullName evidence="6">IclR family transcriptional regulator</fullName>
    </submittedName>
</protein>
<dbReference type="Proteomes" id="UP001247754">
    <property type="component" value="Unassembled WGS sequence"/>
</dbReference>
<evidence type="ECO:0000259" key="4">
    <source>
        <dbReference type="PROSITE" id="PS51077"/>
    </source>
</evidence>
<evidence type="ECO:0000313" key="6">
    <source>
        <dbReference type="EMBL" id="MDR5655473.1"/>
    </source>
</evidence>
<dbReference type="Gene3D" id="3.30.450.40">
    <property type="match status" value="1"/>
</dbReference>
<feature type="domain" description="HTH iclR-type" evidence="4">
    <location>
        <begin position="12"/>
        <end position="74"/>
    </location>
</feature>
<dbReference type="SMART" id="SM00346">
    <property type="entry name" value="HTH_ICLR"/>
    <property type="match status" value="1"/>
</dbReference>
<keyword evidence="2" id="KW-0238">DNA-binding</keyword>
<keyword evidence="7" id="KW-1185">Reference proteome</keyword>
<dbReference type="InterPro" id="IPR050707">
    <property type="entry name" value="HTH_MetabolicPath_Reg"/>
</dbReference>
<comment type="caution">
    <text evidence="6">The sequence shown here is derived from an EMBL/GenBank/DDBJ whole genome shotgun (WGS) entry which is preliminary data.</text>
</comment>
<dbReference type="InterPro" id="IPR036388">
    <property type="entry name" value="WH-like_DNA-bd_sf"/>
</dbReference>
<evidence type="ECO:0000256" key="1">
    <source>
        <dbReference type="ARBA" id="ARBA00023015"/>
    </source>
</evidence>
<dbReference type="EMBL" id="JAVKPH010000084">
    <property type="protein sequence ID" value="MDR5655473.1"/>
    <property type="molecule type" value="Genomic_DNA"/>
</dbReference>
<proteinExistence type="predicted"/>
<reference evidence="6 7" key="1">
    <citation type="submission" date="2023-09" db="EMBL/GenBank/DDBJ databases">
        <title>Xinfangfangia sedmenti sp. nov., isolated the sedment.</title>
        <authorList>
            <person name="Xu L."/>
        </authorList>
    </citation>
    <scope>NUCLEOTIDE SEQUENCE [LARGE SCALE GENOMIC DNA]</scope>
    <source>
        <strain evidence="6 7">LG-4</strain>
    </source>
</reference>
<dbReference type="InterPro" id="IPR005471">
    <property type="entry name" value="Tscrpt_reg_IclR_N"/>
</dbReference>
<dbReference type="Pfam" id="PF09339">
    <property type="entry name" value="HTH_IclR"/>
    <property type="match status" value="1"/>
</dbReference>
<feature type="domain" description="IclR-ED" evidence="5">
    <location>
        <begin position="75"/>
        <end position="255"/>
    </location>
</feature>
<evidence type="ECO:0000259" key="5">
    <source>
        <dbReference type="PROSITE" id="PS51078"/>
    </source>
</evidence>
<name>A0ABU1FEZ1_9RHOB</name>
<dbReference type="SUPFAM" id="SSF46785">
    <property type="entry name" value="Winged helix' DNA-binding domain"/>
    <property type="match status" value="1"/>
</dbReference>
<dbReference type="Gene3D" id="1.10.10.10">
    <property type="entry name" value="Winged helix-like DNA-binding domain superfamily/Winged helix DNA-binding domain"/>
    <property type="match status" value="1"/>
</dbReference>
<dbReference type="RefSeq" id="WP_310459565.1">
    <property type="nucleotide sequence ID" value="NZ_JAVKPH010000084.1"/>
</dbReference>
<dbReference type="PROSITE" id="PS51077">
    <property type="entry name" value="HTH_ICLR"/>
    <property type="match status" value="1"/>
</dbReference>
<dbReference type="PANTHER" id="PTHR30136">
    <property type="entry name" value="HELIX-TURN-HELIX TRANSCRIPTIONAL REGULATOR, ICLR FAMILY"/>
    <property type="match status" value="1"/>
</dbReference>
<dbReference type="PANTHER" id="PTHR30136:SF24">
    <property type="entry name" value="HTH-TYPE TRANSCRIPTIONAL REPRESSOR ALLR"/>
    <property type="match status" value="1"/>
</dbReference>
<dbReference type="Pfam" id="PF01614">
    <property type="entry name" value="IclR_C"/>
    <property type="match status" value="1"/>
</dbReference>
<dbReference type="PROSITE" id="PS51078">
    <property type="entry name" value="ICLR_ED"/>
    <property type="match status" value="1"/>
</dbReference>